<keyword evidence="2 4" id="KW-0863">Zinc-finger</keyword>
<dbReference type="SMART" id="SM00547">
    <property type="entry name" value="ZnF_RBZ"/>
    <property type="match status" value="2"/>
</dbReference>
<dbReference type="Gene3D" id="4.10.1060.10">
    <property type="entry name" value="Zinc finger, RanBP2-type"/>
    <property type="match status" value="1"/>
</dbReference>
<evidence type="ECO:0000256" key="5">
    <source>
        <dbReference type="SAM" id="MobiDB-lite"/>
    </source>
</evidence>
<dbReference type="Pfam" id="PF02825">
    <property type="entry name" value="WWE"/>
    <property type="match status" value="1"/>
</dbReference>
<name>A0ABN9PDQ5_9DINO</name>
<evidence type="ECO:0000259" key="6">
    <source>
        <dbReference type="PROSITE" id="PS50199"/>
    </source>
</evidence>
<dbReference type="Gene3D" id="3.30.720.50">
    <property type="match status" value="1"/>
</dbReference>
<dbReference type="Pfam" id="PF00641">
    <property type="entry name" value="Zn_ribbon_RanBP"/>
    <property type="match status" value="1"/>
</dbReference>
<dbReference type="PROSITE" id="PS50199">
    <property type="entry name" value="ZF_RANBP2_2"/>
    <property type="match status" value="1"/>
</dbReference>
<feature type="region of interest" description="Disordered" evidence="5">
    <location>
        <begin position="189"/>
        <end position="281"/>
    </location>
</feature>
<evidence type="ECO:0000256" key="4">
    <source>
        <dbReference type="PROSITE-ProRule" id="PRU00322"/>
    </source>
</evidence>
<proteinExistence type="predicted"/>
<feature type="domain" description="RanBP2-type" evidence="6">
    <location>
        <begin position="33"/>
        <end position="62"/>
    </location>
</feature>
<evidence type="ECO:0008006" key="11">
    <source>
        <dbReference type="Google" id="ProtNLM"/>
    </source>
</evidence>
<gene>
    <name evidence="9" type="ORF">PCOR1329_LOCUS1511</name>
</gene>
<evidence type="ECO:0000256" key="1">
    <source>
        <dbReference type="ARBA" id="ARBA00022723"/>
    </source>
</evidence>
<feature type="compositionally biased region" description="Basic and acidic residues" evidence="5">
    <location>
        <begin position="227"/>
        <end position="245"/>
    </location>
</feature>
<dbReference type="PROSITE" id="PS50918">
    <property type="entry name" value="WWE"/>
    <property type="match status" value="1"/>
</dbReference>
<dbReference type="PROSITE" id="PS01358">
    <property type="entry name" value="ZF_RANBP2_1"/>
    <property type="match status" value="1"/>
</dbReference>
<evidence type="ECO:0000256" key="2">
    <source>
        <dbReference type="ARBA" id="ARBA00022771"/>
    </source>
</evidence>
<dbReference type="InterPro" id="IPR001876">
    <property type="entry name" value="Znf_RanBP2"/>
</dbReference>
<sequence>TRTQVPGSNVLRTAHVLVRLELQRNFATFRYCAMAVWTCPRCTLENSAVMETCAACKAARPVPADRPQHHQWQWWDRSSETWKDYPQFACAELEGAFREGVPRLERLELPPFGTYAVDLLRMCQISARGFERRLRRIEAAPPVAPHASAAQGSFGEQPAVPSDTAPTWRCSRCTLDNPGGLQQLCRACGSPAPPAREAAEQPADLLGGCESGDESTQPGSPACLASRAEDGPAWEGERAGQERCPKRLRTAHGPAAAPAAAEERRSAAQALPMGTGTSRGEEPQAIDSILTPGASAQVGGYTVKNTGGGVLTCTCPAWRFRKGVPVNERSCKHLQQHFGAAE</sequence>
<dbReference type="InterPro" id="IPR037197">
    <property type="entry name" value="WWE_dom_sf"/>
</dbReference>
<dbReference type="Proteomes" id="UP001189429">
    <property type="component" value="Unassembled WGS sequence"/>
</dbReference>
<dbReference type="InterPro" id="IPR036443">
    <property type="entry name" value="Znf_RanBP2_sf"/>
</dbReference>
<evidence type="ECO:0000313" key="9">
    <source>
        <dbReference type="EMBL" id="CAK0790155.1"/>
    </source>
</evidence>
<evidence type="ECO:0000259" key="8">
    <source>
        <dbReference type="PROSITE" id="PS50966"/>
    </source>
</evidence>
<feature type="non-terminal residue" evidence="9">
    <location>
        <position position="342"/>
    </location>
</feature>
<keyword evidence="10" id="KW-1185">Reference proteome</keyword>
<evidence type="ECO:0000259" key="7">
    <source>
        <dbReference type="PROSITE" id="PS50918"/>
    </source>
</evidence>
<feature type="region of interest" description="Disordered" evidence="5">
    <location>
        <begin position="146"/>
        <end position="165"/>
    </location>
</feature>
<keyword evidence="1" id="KW-0479">Metal-binding</keyword>
<evidence type="ECO:0000313" key="10">
    <source>
        <dbReference type="Proteomes" id="UP001189429"/>
    </source>
</evidence>
<comment type="caution">
    <text evidence="9">The sequence shown here is derived from an EMBL/GenBank/DDBJ whole genome shotgun (WGS) entry which is preliminary data.</text>
</comment>
<dbReference type="SUPFAM" id="SSF117839">
    <property type="entry name" value="WWE domain"/>
    <property type="match status" value="1"/>
</dbReference>
<protein>
    <recommendedName>
        <fullName evidence="11">RanBP2-type domain-containing protein</fullName>
    </recommendedName>
</protein>
<feature type="domain" description="WWE" evidence="7">
    <location>
        <begin position="57"/>
        <end position="136"/>
    </location>
</feature>
<evidence type="ECO:0000256" key="3">
    <source>
        <dbReference type="ARBA" id="ARBA00022833"/>
    </source>
</evidence>
<dbReference type="SUPFAM" id="SSF90209">
    <property type="entry name" value="Ran binding protein zinc finger-like"/>
    <property type="match status" value="1"/>
</dbReference>
<feature type="domain" description="SWIM-type" evidence="8">
    <location>
        <begin position="301"/>
        <end position="342"/>
    </location>
</feature>
<keyword evidence="3" id="KW-0862">Zinc</keyword>
<accession>A0ABN9PDQ5</accession>
<reference evidence="9" key="1">
    <citation type="submission" date="2023-10" db="EMBL/GenBank/DDBJ databases">
        <authorList>
            <person name="Chen Y."/>
            <person name="Shah S."/>
            <person name="Dougan E. K."/>
            <person name="Thang M."/>
            <person name="Chan C."/>
        </authorList>
    </citation>
    <scope>NUCLEOTIDE SEQUENCE [LARGE SCALE GENOMIC DNA]</scope>
</reference>
<dbReference type="InterPro" id="IPR018123">
    <property type="entry name" value="WWE-dom_subgr"/>
</dbReference>
<dbReference type="EMBL" id="CAUYUJ010000368">
    <property type="protein sequence ID" value="CAK0790155.1"/>
    <property type="molecule type" value="Genomic_DNA"/>
</dbReference>
<organism evidence="9 10">
    <name type="scientific">Prorocentrum cordatum</name>
    <dbReference type="NCBI Taxonomy" id="2364126"/>
    <lineage>
        <taxon>Eukaryota</taxon>
        <taxon>Sar</taxon>
        <taxon>Alveolata</taxon>
        <taxon>Dinophyceae</taxon>
        <taxon>Prorocentrales</taxon>
        <taxon>Prorocentraceae</taxon>
        <taxon>Prorocentrum</taxon>
    </lineage>
</organism>
<feature type="non-terminal residue" evidence="9">
    <location>
        <position position="1"/>
    </location>
</feature>
<dbReference type="SMART" id="SM00678">
    <property type="entry name" value="WWE"/>
    <property type="match status" value="1"/>
</dbReference>
<dbReference type="PROSITE" id="PS50966">
    <property type="entry name" value="ZF_SWIM"/>
    <property type="match status" value="1"/>
</dbReference>
<dbReference type="InterPro" id="IPR007527">
    <property type="entry name" value="Znf_SWIM"/>
</dbReference>
<dbReference type="InterPro" id="IPR004170">
    <property type="entry name" value="WWE_dom"/>
</dbReference>